<feature type="domain" description="NTP pyrophosphohydrolase MazG-like" evidence="1">
    <location>
        <begin position="39"/>
        <end position="105"/>
    </location>
</feature>
<protein>
    <recommendedName>
        <fullName evidence="1">NTP pyrophosphohydrolase MazG-like domain-containing protein</fullName>
    </recommendedName>
</protein>
<dbReference type="CDD" id="cd11541">
    <property type="entry name" value="NTP-PPase_u4"/>
    <property type="match status" value="1"/>
</dbReference>
<dbReference type="InterPro" id="IPR004518">
    <property type="entry name" value="MazG-like_dom"/>
</dbReference>
<dbReference type="AlphaFoldDB" id="X1DE53"/>
<dbReference type="SUPFAM" id="SSF101386">
    <property type="entry name" value="all-alpha NTP pyrophosphatases"/>
    <property type="match status" value="1"/>
</dbReference>
<reference evidence="2" key="1">
    <citation type="journal article" date="2014" name="Front. Microbiol.">
        <title>High frequency of phylogenetically diverse reductive dehalogenase-homologous genes in deep subseafloor sedimentary metagenomes.</title>
        <authorList>
            <person name="Kawai M."/>
            <person name="Futagami T."/>
            <person name="Toyoda A."/>
            <person name="Takaki Y."/>
            <person name="Nishi S."/>
            <person name="Hori S."/>
            <person name="Arai W."/>
            <person name="Tsubouchi T."/>
            <person name="Morono Y."/>
            <person name="Uchiyama I."/>
            <person name="Ito T."/>
            <person name="Fujiyama A."/>
            <person name="Inagaki F."/>
            <person name="Takami H."/>
        </authorList>
    </citation>
    <scope>NUCLEOTIDE SEQUENCE</scope>
    <source>
        <strain evidence="2">Expedition CK06-06</strain>
    </source>
</reference>
<sequence>MNESTIQRKHRFMVQDMAKKPEDIKINDLGKVVMHAALGIAGESGEVVDVVKKAVINGRPLNRIEVMKEMGDLEFYLALLRDALDIDREIVLEMNIDKLRERYPDGYSDQASRERRDVG</sequence>
<comment type="caution">
    <text evidence="2">The sequence shown here is derived from an EMBL/GenBank/DDBJ whole genome shotgun (WGS) entry which is preliminary data.</text>
</comment>
<organism evidence="2">
    <name type="scientific">marine sediment metagenome</name>
    <dbReference type="NCBI Taxonomy" id="412755"/>
    <lineage>
        <taxon>unclassified sequences</taxon>
        <taxon>metagenomes</taxon>
        <taxon>ecological metagenomes</taxon>
    </lineage>
</organism>
<dbReference type="Gene3D" id="1.10.287.1080">
    <property type="entry name" value="MazG-like"/>
    <property type="match status" value="1"/>
</dbReference>
<name>X1DE53_9ZZZZ</name>
<evidence type="ECO:0000259" key="1">
    <source>
        <dbReference type="Pfam" id="PF03819"/>
    </source>
</evidence>
<accession>X1DE53</accession>
<gene>
    <name evidence="2" type="ORF">S01H4_53612</name>
</gene>
<proteinExistence type="predicted"/>
<dbReference type="InterPro" id="IPR011379">
    <property type="entry name" value="MazG-related_GP37"/>
</dbReference>
<dbReference type="Pfam" id="PF03819">
    <property type="entry name" value="MazG"/>
    <property type="match status" value="1"/>
</dbReference>
<dbReference type="EMBL" id="BART01030769">
    <property type="protein sequence ID" value="GAH18462.1"/>
    <property type="molecule type" value="Genomic_DNA"/>
</dbReference>
<evidence type="ECO:0000313" key="2">
    <source>
        <dbReference type="EMBL" id="GAH18462.1"/>
    </source>
</evidence>